<dbReference type="SUPFAM" id="SSF57302">
    <property type="entry name" value="Snake toxin-like"/>
    <property type="match status" value="2"/>
</dbReference>
<dbReference type="Ensembl" id="ENSPNAT00000014549.2">
    <property type="protein sequence ID" value="ENSPNAP00000000023.2"/>
    <property type="gene ID" value="ENSPNAG00000007214.2"/>
</dbReference>
<accession>A0A3B4BKF6</accession>
<reference evidence="5 6" key="1">
    <citation type="submission" date="2020-10" db="EMBL/GenBank/DDBJ databases">
        <title>Pygocentrus nattereri (red-bellied piranha) genome, fPygNat1, primary haplotype.</title>
        <authorList>
            <person name="Myers G."/>
            <person name="Meyer A."/>
            <person name="Karagic N."/>
            <person name="Pippel M."/>
            <person name="Winkler S."/>
            <person name="Tracey A."/>
            <person name="Wood J."/>
            <person name="Formenti G."/>
            <person name="Howe K."/>
            <person name="Fedrigo O."/>
            <person name="Jarvis E.D."/>
        </authorList>
    </citation>
    <scope>NUCLEOTIDE SEQUENCE [LARGE SCALE GENOMIC DNA]</scope>
</reference>
<dbReference type="InterPro" id="IPR016054">
    <property type="entry name" value="LY6_UPA_recep-like"/>
</dbReference>
<keyword evidence="6" id="KW-1185">Reference proteome</keyword>
<dbReference type="Proteomes" id="UP001501920">
    <property type="component" value="Chromosome 9"/>
</dbReference>
<evidence type="ECO:0000256" key="3">
    <source>
        <dbReference type="SAM" id="SignalP"/>
    </source>
</evidence>
<reference evidence="5" key="3">
    <citation type="submission" date="2025-09" db="UniProtKB">
        <authorList>
            <consortium name="Ensembl"/>
        </authorList>
    </citation>
    <scope>IDENTIFICATION</scope>
</reference>
<evidence type="ECO:0000256" key="1">
    <source>
        <dbReference type="ARBA" id="ARBA00004613"/>
    </source>
</evidence>
<name>A0A3B4BKF6_PYGNA</name>
<dbReference type="PANTHER" id="PTHR20914">
    <property type="entry name" value="LY6/PLAUR DOMAIN-CONTAINING PROTEIN 8"/>
    <property type="match status" value="1"/>
</dbReference>
<organism evidence="5 6">
    <name type="scientific">Pygocentrus nattereri</name>
    <name type="common">Red-bellied piranha</name>
    <dbReference type="NCBI Taxonomy" id="42514"/>
    <lineage>
        <taxon>Eukaryota</taxon>
        <taxon>Metazoa</taxon>
        <taxon>Chordata</taxon>
        <taxon>Craniata</taxon>
        <taxon>Vertebrata</taxon>
        <taxon>Euteleostomi</taxon>
        <taxon>Actinopterygii</taxon>
        <taxon>Neopterygii</taxon>
        <taxon>Teleostei</taxon>
        <taxon>Ostariophysi</taxon>
        <taxon>Characiformes</taxon>
        <taxon>Characoidei</taxon>
        <taxon>Pygocentrus</taxon>
    </lineage>
</organism>
<dbReference type="AlphaFoldDB" id="A0A3B4BKF6"/>
<dbReference type="STRING" id="42514.ENSPNAP00000000023"/>
<evidence type="ECO:0000259" key="4">
    <source>
        <dbReference type="SMART" id="SM00134"/>
    </source>
</evidence>
<evidence type="ECO:0000256" key="2">
    <source>
        <dbReference type="ARBA" id="ARBA00022525"/>
    </source>
</evidence>
<dbReference type="OMA" id="PNCTGNS"/>
<protein>
    <recommendedName>
        <fullName evidence="4">UPAR/Ly6 domain-containing protein</fullName>
    </recommendedName>
</protein>
<dbReference type="SMART" id="SM00134">
    <property type="entry name" value="LU"/>
    <property type="match status" value="2"/>
</dbReference>
<proteinExistence type="predicted"/>
<dbReference type="PANTHER" id="PTHR20914:SF9">
    <property type="entry name" value="COILED, ISOFORM A"/>
    <property type="match status" value="1"/>
</dbReference>
<feature type="signal peptide" evidence="3">
    <location>
        <begin position="1"/>
        <end position="19"/>
    </location>
</feature>
<comment type="subcellular location">
    <subcellularLocation>
        <location evidence="1">Secreted</location>
    </subcellularLocation>
</comment>
<dbReference type="InterPro" id="IPR050918">
    <property type="entry name" value="CNF-like_PLA2_Inhibitor"/>
</dbReference>
<dbReference type="Pfam" id="PF00021">
    <property type="entry name" value="UPAR_LY6"/>
    <property type="match status" value="2"/>
</dbReference>
<feature type="domain" description="UPAR/Ly6" evidence="4">
    <location>
        <begin position="112"/>
        <end position="192"/>
    </location>
</feature>
<evidence type="ECO:0000313" key="6">
    <source>
        <dbReference type="Proteomes" id="UP001501920"/>
    </source>
</evidence>
<dbReference type="Gene3D" id="2.10.60.10">
    <property type="entry name" value="CD59"/>
    <property type="match status" value="2"/>
</dbReference>
<dbReference type="RefSeq" id="XP_017542708.1">
    <property type="nucleotide sequence ID" value="XM_017687219.2"/>
</dbReference>
<sequence>MKLGVTLALICALFSKAPALRCYQCMPQLFGDCTDTQTYCPHQCDSKTIVLNFGDQKHEIHSKTCAIAEQCVTGSLNLGHMKMTFNTKCCSTDLCNSQKVTALPQGSPNGKICYACSKDGCSETVRCEGDEDRCISTTVNSGGVKMTMRGCVSRSLCVGDTTNIEEAGITGDVRCCEGNLCNRAAGVKLSLLIMLVSLLSSILFF</sequence>
<feature type="chain" id="PRO_5043433655" description="UPAR/Ly6 domain-containing protein" evidence="3">
    <location>
        <begin position="20"/>
        <end position="205"/>
    </location>
</feature>
<dbReference type="GeneID" id="108414372"/>
<dbReference type="InterPro" id="IPR045860">
    <property type="entry name" value="Snake_toxin-like_sf"/>
</dbReference>
<keyword evidence="2" id="KW-0964">Secreted</keyword>
<dbReference type="GO" id="GO:0005576">
    <property type="term" value="C:extracellular region"/>
    <property type="evidence" value="ECO:0007669"/>
    <property type="project" value="UniProtKB-SubCell"/>
</dbReference>
<evidence type="ECO:0000313" key="5">
    <source>
        <dbReference type="Ensembl" id="ENSPNAP00000000023.2"/>
    </source>
</evidence>
<keyword evidence="3" id="KW-0732">Signal</keyword>
<dbReference type="GeneTree" id="ENSGT00940000163304"/>
<feature type="domain" description="UPAR/Ly6" evidence="4">
    <location>
        <begin position="20"/>
        <end position="110"/>
    </location>
</feature>
<reference evidence="5" key="2">
    <citation type="submission" date="2025-08" db="UniProtKB">
        <authorList>
            <consortium name="Ensembl"/>
        </authorList>
    </citation>
    <scope>IDENTIFICATION</scope>
</reference>